<sequence>MLWLKTFHILFMMSWMAGIFYLPRIFVHFVEGKEAGQDVTRLAIMAEKLYKFMTIMMMLAVGTGIWLWLQYFPIAEGMGWLHAKIVFVILMLVYHLWTKRRMKEMQQGHLDHSGVYYRWANEIPLVLVTIILILVVVKPF</sequence>
<evidence type="ECO:0000256" key="3">
    <source>
        <dbReference type="ARBA" id="ARBA00006501"/>
    </source>
</evidence>
<keyword evidence="6 14" id="KW-0349">Heme</keyword>
<evidence type="ECO:0000313" key="16">
    <source>
        <dbReference type="EMBL" id="BBP45811.1"/>
    </source>
</evidence>
<dbReference type="EMBL" id="AP021889">
    <property type="protein sequence ID" value="BBP45811.1"/>
    <property type="molecule type" value="Genomic_DNA"/>
</dbReference>
<keyword evidence="12 14" id="KW-0472">Membrane</keyword>
<evidence type="ECO:0000256" key="15">
    <source>
        <dbReference type="PIRNR" id="PIRNR004638"/>
    </source>
</evidence>
<comment type="catalytic activity">
    <reaction evidence="13 14 15">
        <text>protoporphyrinogen IX + 3 A = protoporphyrin IX + 3 AH2</text>
        <dbReference type="Rhea" id="RHEA:62000"/>
        <dbReference type="ChEBI" id="CHEBI:13193"/>
        <dbReference type="ChEBI" id="CHEBI:17499"/>
        <dbReference type="ChEBI" id="CHEBI:57306"/>
        <dbReference type="ChEBI" id="CHEBI:57307"/>
    </reaction>
</comment>
<accession>A0A6F8PUK4</accession>
<dbReference type="InterPro" id="IPR005265">
    <property type="entry name" value="HemJ-like"/>
</dbReference>
<dbReference type="GO" id="GO:0005886">
    <property type="term" value="C:plasma membrane"/>
    <property type="evidence" value="ECO:0007669"/>
    <property type="project" value="UniProtKB-SubCell"/>
</dbReference>
<dbReference type="AlphaFoldDB" id="A0A6F8PUK4"/>
<dbReference type="PANTHER" id="PTHR40255">
    <property type="entry name" value="UPF0093 MEMBRANE PROTEIN SLR1790"/>
    <property type="match status" value="1"/>
</dbReference>
<name>A0A6F8PUK4_9GAMM</name>
<protein>
    <recommendedName>
        <fullName evidence="4 14">Protoporphyrinogen IX oxidase</fullName>
        <shortName evidence="14">PPO</shortName>
        <ecNumber evidence="14 15">1.3.99.-</ecNumber>
    </recommendedName>
</protein>
<keyword evidence="11 14" id="KW-0408">Iron</keyword>
<dbReference type="RefSeq" id="WP_173271863.1">
    <property type="nucleotide sequence ID" value="NZ_AP021889.1"/>
</dbReference>
<organism evidence="16 17">
    <name type="scientific">Thiosulfatimonas sediminis</name>
    <dbReference type="NCBI Taxonomy" id="2675054"/>
    <lineage>
        <taxon>Bacteria</taxon>
        <taxon>Pseudomonadati</taxon>
        <taxon>Pseudomonadota</taxon>
        <taxon>Gammaproteobacteria</taxon>
        <taxon>Thiotrichales</taxon>
        <taxon>Piscirickettsiaceae</taxon>
        <taxon>Thiosulfatimonas</taxon>
    </lineage>
</organism>
<feature type="binding site" description="axial binding residue" evidence="14">
    <location>
        <position position="8"/>
    </location>
    <ligand>
        <name>heme</name>
        <dbReference type="ChEBI" id="CHEBI:30413"/>
    </ligand>
    <ligandPart>
        <name>Fe</name>
        <dbReference type="ChEBI" id="CHEBI:18248"/>
    </ligandPart>
</feature>
<keyword evidence="5 14" id="KW-1003">Cell membrane</keyword>
<dbReference type="GO" id="GO:0006782">
    <property type="term" value="P:protoporphyrinogen IX biosynthetic process"/>
    <property type="evidence" value="ECO:0007669"/>
    <property type="project" value="UniProtKB-UniRule"/>
</dbReference>
<dbReference type="GO" id="GO:0046872">
    <property type="term" value="F:metal ion binding"/>
    <property type="evidence" value="ECO:0007669"/>
    <property type="project" value="UniProtKB-UniRule"/>
</dbReference>
<evidence type="ECO:0000256" key="7">
    <source>
        <dbReference type="ARBA" id="ARBA00022692"/>
    </source>
</evidence>
<dbReference type="PIRSF" id="PIRSF004638">
    <property type="entry name" value="UCP004638"/>
    <property type="match status" value="1"/>
</dbReference>
<feature type="binding site" description="axial binding residue" evidence="14">
    <location>
        <position position="84"/>
    </location>
    <ligand>
        <name>heme</name>
        <dbReference type="ChEBI" id="CHEBI:30413"/>
    </ligand>
    <ligandPart>
        <name>Fe</name>
        <dbReference type="ChEBI" id="CHEBI:18248"/>
    </ligandPart>
</feature>
<evidence type="ECO:0000256" key="2">
    <source>
        <dbReference type="ARBA" id="ARBA00005073"/>
    </source>
</evidence>
<feature type="transmembrane region" description="Helical" evidence="14">
    <location>
        <begin position="48"/>
        <end position="69"/>
    </location>
</feature>
<dbReference type="EC" id="1.3.99.-" evidence="14 15"/>
<feature type="transmembrane region" description="Helical" evidence="14">
    <location>
        <begin position="81"/>
        <end position="98"/>
    </location>
</feature>
<evidence type="ECO:0000256" key="13">
    <source>
        <dbReference type="ARBA" id="ARBA00048390"/>
    </source>
</evidence>
<dbReference type="HAMAP" id="MF_02239">
    <property type="entry name" value="HemJ"/>
    <property type="match status" value="1"/>
</dbReference>
<keyword evidence="9 14" id="KW-1133">Transmembrane helix</keyword>
<comment type="function">
    <text evidence="14 15">Catalyzes the oxidation of protoporphyrinogen IX to protoporphyrin IX.</text>
</comment>
<keyword evidence="7 14" id="KW-0812">Transmembrane</keyword>
<evidence type="ECO:0000256" key="6">
    <source>
        <dbReference type="ARBA" id="ARBA00022617"/>
    </source>
</evidence>
<dbReference type="UniPathway" id="UPA00251">
    <property type="reaction ID" value="UER00324"/>
</dbReference>
<dbReference type="PANTHER" id="PTHR40255:SF1">
    <property type="entry name" value="PROTOPORPHYRINOGEN IX OXIDASE"/>
    <property type="match status" value="1"/>
</dbReference>
<evidence type="ECO:0000256" key="4">
    <source>
        <dbReference type="ARBA" id="ARBA00017504"/>
    </source>
</evidence>
<proteinExistence type="inferred from homology"/>
<evidence type="ECO:0000256" key="8">
    <source>
        <dbReference type="ARBA" id="ARBA00022723"/>
    </source>
</evidence>
<evidence type="ECO:0000256" key="9">
    <source>
        <dbReference type="ARBA" id="ARBA00022989"/>
    </source>
</evidence>
<reference evidence="17" key="1">
    <citation type="submission" date="2019-11" db="EMBL/GenBank/DDBJ databases">
        <title>Isolation and characterization of two novel species in the genus Thiomicrorhabdus.</title>
        <authorList>
            <person name="Mochizuki J."/>
            <person name="Kojima H."/>
            <person name="Fukui M."/>
        </authorList>
    </citation>
    <scope>NUCLEOTIDE SEQUENCE [LARGE SCALE GENOMIC DNA]</scope>
    <source>
        <strain evidence="17">aks77</strain>
    </source>
</reference>
<comment type="pathway">
    <text evidence="2 14 15">Porphyrin-containing compound metabolism; protoporphyrin-IX biosynthesis; protoporphyrin-IX from protoporphyrinogen-IX: step 1/1.</text>
</comment>
<comment type="subunit">
    <text evidence="14">Homodimer.</text>
</comment>
<feature type="transmembrane region" description="Helical" evidence="14">
    <location>
        <begin position="119"/>
        <end position="137"/>
    </location>
</feature>
<gene>
    <name evidence="16" type="ORF">THMIRHAS_11840</name>
</gene>
<dbReference type="GO" id="GO:0070818">
    <property type="term" value="F:protoporphyrinogen oxidase activity"/>
    <property type="evidence" value="ECO:0007669"/>
    <property type="project" value="UniProtKB-UniRule"/>
</dbReference>
<evidence type="ECO:0000256" key="12">
    <source>
        <dbReference type="ARBA" id="ARBA00023136"/>
    </source>
</evidence>
<comment type="cofactor">
    <cofactor evidence="14 15">
        <name>heme b</name>
        <dbReference type="ChEBI" id="CHEBI:60344"/>
    </cofactor>
    <text evidence="14 15">Binds 1 heme b (iron(II)-protoporphyrin IX) group per subunit.</text>
</comment>
<keyword evidence="8 14" id="KW-0479">Metal-binding</keyword>
<dbReference type="Proteomes" id="UP000501726">
    <property type="component" value="Chromosome"/>
</dbReference>
<dbReference type="KEGG" id="tse:THMIRHAS_11840"/>
<evidence type="ECO:0000256" key="10">
    <source>
        <dbReference type="ARBA" id="ARBA00023002"/>
    </source>
</evidence>
<evidence type="ECO:0000256" key="1">
    <source>
        <dbReference type="ARBA" id="ARBA00004651"/>
    </source>
</evidence>
<evidence type="ECO:0000256" key="14">
    <source>
        <dbReference type="HAMAP-Rule" id="MF_02239"/>
    </source>
</evidence>
<keyword evidence="10 14" id="KW-0560">Oxidoreductase</keyword>
<keyword evidence="17" id="KW-1185">Reference proteome</keyword>
<evidence type="ECO:0000256" key="5">
    <source>
        <dbReference type="ARBA" id="ARBA00022475"/>
    </source>
</evidence>
<evidence type="ECO:0000256" key="11">
    <source>
        <dbReference type="ARBA" id="ARBA00023004"/>
    </source>
</evidence>
<comment type="subcellular location">
    <subcellularLocation>
        <location evidence="1 14">Cell membrane</location>
        <topology evidence="1 14">Multi-pass membrane protein</topology>
    </subcellularLocation>
</comment>
<dbReference type="Pfam" id="PF03653">
    <property type="entry name" value="UPF0093"/>
    <property type="match status" value="1"/>
</dbReference>
<evidence type="ECO:0000313" key="17">
    <source>
        <dbReference type="Proteomes" id="UP000501726"/>
    </source>
</evidence>
<feature type="transmembrane region" description="Helical" evidence="14">
    <location>
        <begin position="6"/>
        <end position="27"/>
    </location>
</feature>
<comment type="similarity">
    <text evidence="3 14 15">Belongs to the HemJ family.</text>
</comment>